<keyword evidence="16" id="KW-0594">Phospholipid biosynthesis</keyword>
<evidence type="ECO:0000256" key="12">
    <source>
        <dbReference type="ARBA" id="ARBA00022695"/>
    </source>
</evidence>
<feature type="transmembrane region" description="Helical" evidence="19">
    <location>
        <begin position="31"/>
        <end position="49"/>
    </location>
</feature>
<comment type="similarity">
    <text evidence="5 18">Belongs to the CDS family.</text>
</comment>
<evidence type="ECO:0000256" key="15">
    <source>
        <dbReference type="ARBA" id="ARBA00023136"/>
    </source>
</evidence>
<evidence type="ECO:0000256" key="16">
    <source>
        <dbReference type="ARBA" id="ARBA00023209"/>
    </source>
</evidence>
<evidence type="ECO:0000256" key="7">
    <source>
        <dbReference type="ARBA" id="ARBA00019373"/>
    </source>
</evidence>
<evidence type="ECO:0000256" key="18">
    <source>
        <dbReference type="RuleBase" id="RU003938"/>
    </source>
</evidence>
<evidence type="ECO:0000256" key="8">
    <source>
        <dbReference type="ARBA" id="ARBA00022475"/>
    </source>
</evidence>
<feature type="transmembrane region" description="Helical" evidence="19">
    <location>
        <begin position="184"/>
        <end position="203"/>
    </location>
</feature>
<keyword evidence="11 18" id="KW-0812">Transmembrane</keyword>
<evidence type="ECO:0000256" key="9">
    <source>
        <dbReference type="ARBA" id="ARBA00022516"/>
    </source>
</evidence>
<protein>
    <recommendedName>
        <fullName evidence="7 18">Phosphatidate cytidylyltransferase</fullName>
        <ecNumber evidence="6 18">2.7.7.41</ecNumber>
    </recommendedName>
</protein>
<comment type="pathway">
    <text evidence="4">Lipid metabolism.</text>
</comment>
<feature type="transmembrane region" description="Helical" evidence="19">
    <location>
        <begin position="56"/>
        <end position="74"/>
    </location>
</feature>
<organism evidence="20 21">
    <name type="scientific">candidate division WOR-1 bacterium DG_54_3</name>
    <dbReference type="NCBI Taxonomy" id="1703775"/>
    <lineage>
        <taxon>Bacteria</taxon>
        <taxon>Bacillati</taxon>
        <taxon>Saganbacteria</taxon>
    </lineage>
</organism>
<dbReference type="PATRIC" id="fig|1703775.3.peg.2270"/>
<feature type="transmembrane region" description="Helical" evidence="19">
    <location>
        <begin position="143"/>
        <end position="163"/>
    </location>
</feature>
<keyword evidence="17" id="KW-1208">Phospholipid metabolism</keyword>
<dbReference type="Proteomes" id="UP000051861">
    <property type="component" value="Unassembled WGS sequence"/>
</dbReference>
<gene>
    <name evidence="20" type="ORF">AMJ44_06025</name>
</gene>
<comment type="caution">
    <text evidence="20">The sequence shown here is derived from an EMBL/GenBank/DDBJ whole genome shotgun (WGS) entry which is preliminary data.</text>
</comment>
<dbReference type="EC" id="2.7.7.41" evidence="6 18"/>
<proteinExistence type="inferred from homology"/>
<comment type="catalytic activity">
    <reaction evidence="1 18">
        <text>a 1,2-diacyl-sn-glycero-3-phosphate + CTP + H(+) = a CDP-1,2-diacyl-sn-glycerol + diphosphate</text>
        <dbReference type="Rhea" id="RHEA:16229"/>
        <dbReference type="ChEBI" id="CHEBI:15378"/>
        <dbReference type="ChEBI" id="CHEBI:33019"/>
        <dbReference type="ChEBI" id="CHEBI:37563"/>
        <dbReference type="ChEBI" id="CHEBI:58332"/>
        <dbReference type="ChEBI" id="CHEBI:58608"/>
        <dbReference type="EC" id="2.7.7.41"/>
    </reaction>
</comment>
<evidence type="ECO:0000256" key="3">
    <source>
        <dbReference type="ARBA" id="ARBA00005119"/>
    </source>
</evidence>
<evidence type="ECO:0000256" key="4">
    <source>
        <dbReference type="ARBA" id="ARBA00005189"/>
    </source>
</evidence>
<keyword evidence="12 18" id="KW-0548">Nucleotidyltransferase</keyword>
<evidence type="ECO:0000256" key="14">
    <source>
        <dbReference type="ARBA" id="ARBA00023098"/>
    </source>
</evidence>
<dbReference type="GO" id="GO:0016024">
    <property type="term" value="P:CDP-diacylglycerol biosynthetic process"/>
    <property type="evidence" value="ECO:0007669"/>
    <property type="project" value="UniProtKB-UniPathway"/>
</dbReference>
<keyword evidence="14" id="KW-0443">Lipid metabolism</keyword>
<dbReference type="InterPro" id="IPR000374">
    <property type="entry name" value="PC_trans"/>
</dbReference>
<evidence type="ECO:0000256" key="13">
    <source>
        <dbReference type="ARBA" id="ARBA00022989"/>
    </source>
</evidence>
<accession>A0A0S7Y1I7</accession>
<dbReference type="AlphaFoldDB" id="A0A0S7Y1I7"/>
<feature type="transmembrane region" description="Helical" evidence="19">
    <location>
        <begin position="109"/>
        <end position="128"/>
    </location>
</feature>
<feature type="transmembrane region" description="Helical" evidence="19">
    <location>
        <begin position="7"/>
        <end position="25"/>
    </location>
</feature>
<keyword evidence="8" id="KW-1003">Cell membrane</keyword>
<dbReference type="PANTHER" id="PTHR46382:SF1">
    <property type="entry name" value="PHOSPHATIDATE CYTIDYLYLTRANSFERASE"/>
    <property type="match status" value="1"/>
</dbReference>
<comment type="subcellular location">
    <subcellularLocation>
        <location evidence="2">Cell membrane</location>
        <topology evidence="2">Multi-pass membrane protein</topology>
    </subcellularLocation>
</comment>
<evidence type="ECO:0000313" key="20">
    <source>
        <dbReference type="EMBL" id="KPJ68626.1"/>
    </source>
</evidence>
<dbReference type="Pfam" id="PF01148">
    <property type="entry name" value="CTP_transf_1"/>
    <property type="match status" value="1"/>
</dbReference>
<dbReference type="EMBL" id="LIZX01000047">
    <property type="protein sequence ID" value="KPJ68626.1"/>
    <property type="molecule type" value="Genomic_DNA"/>
</dbReference>
<sequence length="276" mass="30747">MKSNLPSRILVALLFGPPLLILSYLGKLYFLVLIVFLTLLALLELIYIYRVKGVNLPRIPLLIFGVLIAGTSYFHVPDVLLLIIFSSLLYVSLFQIVRRGTRQAISNISSFMFASIYVPFLFSFLVLIREMPRTLNIEYRTGGLWIIFILFCVWLSDTLAYFLGSSLGRHKLCPGISPGKSIEGFVAGIVGAVVAAMLSYHFFLGSVPLTDLLILSLIIGSVGQIGDLMESSFKREADLKDSSRILPGHGGILDRFDSLLFVAPAVYFYLKFVIYS</sequence>
<feature type="transmembrane region" description="Helical" evidence="19">
    <location>
        <begin position="80"/>
        <end position="97"/>
    </location>
</feature>
<dbReference type="PANTHER" id="PTHR46382">
    <property type="entry name" value="PHOSPHATIDATE CYTIDYLYLTRANSFERASE"/>
    <property type="match status" value="1"/>
</dbReference>
<evidence type="ECO:0000256" key="10">
    <source>
        <dbReference type="ARBA" id="ARBA00022679"/>
    </source>
</evidence>
<comment type="pathway">
    <text evidence="3 18">Phospholipid metabolism; CDP-diacylglycerol biosynthesis; CDP-diacylglycerol from sn-glycerol 3-phosphate: step 3/3.</text>
</comment>
<dbReference type="UniPathway" id="UPA00557">
    <property type="reaction ID" value="UER00614"/>
</dbReference>
<dbReference type="GO" id="GO:0005886">
    <property type="term" value="C:plasma membrane"/>
    <property type="evidence" value="ECO:0007669"/>
    <property type="project" value="UniProtKB-SubCell"/>
</dbReference>
<evidence type="ECO:0000256" key="6">
    <source>
        <dbReference type="ARBA" id="ARBA00012487"/>
    </source>
</evidence>
<dbReference type="GO" id="GO:0004605">
    <property type="term" value="F:phosphatidate cytidylyltransferase activity"/>
    <property type="evidence" value="ECO:0007669"/>
    <property type="project" value="UniProtKB-EC"/>
</dbReference>
<evidence type="ECO:0000256" key="5">
    <source>
        <dbReference type="ARBA" id="ARBA00010185"/>
    </source>
</evidence>
<evidence type="ECO:0000256" key="11">
    <source>
        <dbReference type="ARBA" id="ARBA00022692"/>
    </source>
</evidence>
<dbReference type="PROSITE" id="PS01315">
    <property type="entry name" value="CDS"/>
    <property type="match status" value="1"/>
</dbReference>
<keyword evidence="9" id="KW-0444">Lipid biosynthesis</keyword>
<evidence type="ECO:0000256" key="1">
    <source>
        <dbReference type="ARBA" id="ARBA00001698"/>
    </source>
</evidence>
<evidence type="ECO:0000256" key="19">
    <source>
        <dbReference type="SAM" id="Phobius"/>
    </source>
</evidence>
<keyword evidence="13 19" id="KW-1133">Transmembrane helix</keyword>
<evidence type="ECO:0000256" key="17">
    <source>
        <dbReference type="ARBA" id="ARBA00023264"/>
    </source>
</evidence>
<feature type="transmembrane region" description="Helical" evidence="19">
    <location>
        <begin position="250"/>
        <end position="270"/>
    </location>
</feature>
<evidence type="ECO:0000256" key="2">
    <source>
        <dbReference type="ARBA" id="ARBA00004651"/>
    </source>
</evidence>
<reference evidence="20 21" key="1">
    <citation type="journal article" date="2015" name="Microbiome">
        <title>Genomic resolution of linkages in carbon, nitrogen, and sulfur cycling among widespread estuary sediment bacteria.</title>
        <authorList>
            <person name="Baker B.J."/>
            <person name="Lazar C.S."/>
            <person name="Teske A.P."/>
            <person name="Dick G.J."/>
        </authorList>
    </citation>
    <scope>NUCLEOTIDE SEQUENCE [LARGE SCALE GENOMIC DNA]</scope>
    <source>
        <strain evidence="20">DG_54_3</strain>
    </source>
</reference>
<name>A0A0S7Y1I7_UNCSA</name>
<keyword evidence="10 18" id="KW-0808">Transferase</keyword>
<keyword evidence="15 19" id="KW-0472">Membrane</keyword>
<evidence type="ECO:0000313" key="21">
    <source>
        <dbReference type="Proteomes" id="UP000051861"/>
    </source>
</evidence>